<name>A0AAW1KHR7_POPJA</name>
<keyword evidence="4" id="KW-0143">Chaperone</keyword>
<reference evidence="5 6" key="1">
    <citation type="journal article" date="2024" name="BMC Genomics">
        <title>De novo assembly and annotation of Popillia japonica's genome with initial clues to its potential as an invasive pest.</title>
        <authorList>
            <person name="Cucini C."/>
            <person name="Boschi S."/>
            <person name="Funari R."/>
            <person name="Cardaioli E."/>
            <person name="Iannotti N."/>
            <person name="Marturano G."/>
            <person name="Paoli F."/>
            <person name="Bruttini M."/>
            <person name="Carapelli A."/>
            <person name="Frati F."/>
            <person name="Nardi F."/>
        </authorList>
    </citation>
    <scope>NUCLEOTIDE SEQUENCE [LARGE SCALE GENOMIC DNA]</scope>
    <source>
        <strain evidence="5">DMR45628</strain>
    </source>
</reference>
<dbReference type="GO" id="GO:0140662">
    <property type="term" value="F:ATP-dependent protein folding chaperone"/>
    <property type="evidence" value="ECO:0007669"/>
    <property type="project" value="InterPro"/>
</dbReference>
<dbReference type="InterPro" id="IPR019805">
    <property type="entry name" value="Heat_shock_protein_90_CS"/>
</dbReference>
<organism evidence="5 6">
    <name type="scientific">Popillia japonica</name>
    <name type="common">Japanese beetle</name>
    <dbReference type="NCBI Taxonomy" id="7064"/>
    <lineage>
        <taxon>Eukaryota</taxon>
        <taxon>Metazoa</taxon>
        <taxon>Ecdysozoa</taxon>
        <taxon>Arthropoda</taxon>
        <taxon>Hexapoda</taxon>
        <taxon>Insecta</taxon>
        <taxon>Pterygota</taxon>
        <taxon>Neoptera</taxon>
        <taxon>Endopterygota</taxon>
        <taxon>Coleoptera</taxon>
        <taxon>Polyphaga</taxon>
        <taxon>Scarabaeiformia</taxon>
        <taxon>Scarabaeidae</taxon>
        <taxon>Rutelinae</taxon>
        <taxon>Popillia</taxon>
    </lineage>
</organism>
<gene>
    <name evidence="5" type="ORF">QE152_g23355</name>
</gene>
<dbReference type="InterPro" id="IPR036890">
    <property type="entry name" value="HATPase_C_sf"/>
</dbReference>
<dbReference type="PANTHER" id="PTHR11528">
    <property type="entry name" value="HEAT SHOCK PROTEIN 90 FAMILY MEMBER"/>
    <property type="match status" value="1"/>
</dbReference>
<keyword evidence="2" id="KW-0547">Nucleotide-binding</keyword>
<sequence>MLNPDRYRLQFIKMPEDTQGGEVETFAFQAEIAQLMSLIINTFYSNKEIFLRELISNSSSVDELDHQHFLFKQRNLPPRIDFQLVRCSRQNSI</sequence>
<dbReference type="AlphaFoldDB" id="A0AAW1KHR7"/>
<dbReference type="Gene3D" id="3.30.565.10">
    <property type="entry name" value="Histidine kinase-like ATPase, C-terminal domain"/>
    <property type="match status" value="1"/>
</dbReference>
<dbReference type="EMBL" id="JASPKY010000231">
    <property type="protein sequence ID" value="KAK9718126.1"/>
    <property type="molecule type" value="Genomic_DNA"/>
</dbReference>
<accession>A0AAW1KHR7</accession>
<dbReference type="GO" id="GO:0016887">
    <property type="term" value="F:ATP hydrolysis activity"/>
    <property type="evidence" value="ECO:0007669"/>
    <property type="project" value="InterPro"/>
</dbReference>
<evidence type="ECO:0000256" key="3">
    <source>
        <dbReference type="ARBA" id="ARBA00022840"/>
    </source>
</evidence>
<evidence type="ECO:0000313" key="6">
    <source>
        <dbReference type="Proteomes" id="UP001458880"/>
    </source>
</evidence>
<keyword evidence="6" id="KW-1185">Reference proteome</keyword>
<comment type="similarity">
    <text evidence="1">Belongs to the heat shock protein 90 family.</text>
</comment>
<evidence type="ECO:0000256" key="4">
    <source>
        <dbReference type="ARBA" id="ARBA00023186"/>
    </source>
</evidence>
<dbReference type="SUPFAM" id="SSF55874">
    <property type="entry name" value="ATPase domain of HSP90 chaperone/DNA topoisomerase II/histidine kinase"/>
    <property type="match status" value="1"/>
</dbReference>
<dbReference type="InterPro" id="IPR001404">
    <property type="entry name" value="Hsp90_fam"/>
</dbReference>
<evidence type="ECO:0000313" key="5">
    <source>
        <dbReference type="EMBL" id="KAK9718126.1"/>
    </source>
</evidence>
<dbReference type="InterPro" id="IPR020575">
    <property type="entry name" value="Hsp90_N"/>
</dbReference>
<proteinExistence type="inferred from homology"/>
<protein>
    <submittedName>
        <fullName evidence="5">Uncharacterized protein</fullName>
    </submittedName>
</protein>
<dbReference type="PRINTS" id="PR00775">
    <property type="entry name" value="HEATSHOCK90"/>
</dbReference>
<evidence type="ECO:0000256" key="2">
    <source>
        <dbReference type="ARBA" id="ARBA00022741"/>
    </source>
</evidence>
<keyword evidence="3" id="KW-0067">ATP-binding</keyword>
<dbReference type="Proteomes" id="UP001458880">
    <property type="component" value="Unassembled WGS sequence"/>
</dbReference>
<dbReference type="GO" id="GO:0005524">
    <property type="term" value="F:ATP binding"/>
    <property type="evidence" value="ECO:0007669"/>
    <property type="project" value="UniProtKB-KW"/>
</dbReference>
<comment type="caution">
    <text evidence="5">The sequence shown here is derived from an EMBL/GenBank/DDBJ whole genome shotgun (WGS) entry which is preliminary data.</text>
</comment>
<evidence type="ECO:0000256" key="1">
    <source>
        <dbReference type="ARBA" id="ARBA00008239"/>
    </source>
</evidence>
<dbReference type="PROSITE" id="PS00298">
    <property type="entry name" value="HSP90"/>
    <property type="match status" value="1"/>
</dbReference>
<dbReference type="GO" id="GO:0051082">
    <property type="term" value="F:unfolded protein binding"/>
    <property type="evidence" value="ECO:0007669"/>
    <property type="project" value="InterPro"/>
</dbReference>